<keyword evidence="1" id="KW-0812">Transmembrane</keyword>
<accession>A0A2A4YM53</accession>
<organism evidence="2 3">
    <name type="scientific">Aerophobetes bacterium</name>
    <dbReference type="NCBI Taxonomy" id="2030807"/>
    <lineage>
        <taxon>Bacteria</taxon>
        <taxon>Candidatus Aerophobota</taxon>
    </lineage>
</organism>
<feature type="transmembrane region" description="Helical" evidence="1">
    <location>
        <begin position="86"/>
        <end position="107"/>
    </location>
</feature>
<sequence>MVKRIIGIVFLVLGIGFYVFGNYVASEVADGRKKISSGQKSVDDVQSLSKLTPFTKGIGKAATGSAQKKIDKGREDVRKYQILADWMHGVGIGVFVIGAGLLAYSFIFKKRN</sequence>
<reference evidence="3" key="1">
    <citation type="submission" date="2017-08" db="EMBL/GenBank/DDBJ databases">
        <title>A dynamic microbial community with high functional redundancy inhabits the cold, oxic subseafloor aquifer.</title>
        <authorList>
            <person name="Tully B.J."/>
            <person name="Wheat C.G."/>
            <person name="Glazer B.T."/>
            <person name="Huber J.A."/>
        </authorList>
    </citation>
    <scope>NUCLEOTIDE SEQUENCE [LARGE SCALE GENOMIC DNA]</scope>
</reference>
<keyword evidence="1" id="KW-1133">Transmembrane helix</keyword>
<name>A0A2A4YM53_UNCAE</name>
<gene>
    <name evidence="2" type="ORF">COB11_00650</name>
</gene>
<dbReference type="Proteomes" id="UP000217838">
    <property type="component" value="Unassembled WGS sequence"/>
</dbReference>
<evidence type="ECO:0000256" key="1">
    <source>
        <dbReference type="SAM" id="Phobius"/>
    </source>
</evidence>
<keyword evidence="1" id="KW-0472">Membrane</keyword>
<dbReference type="AlphaFoldDB" id="A0A2A4YM53"/>
<comment type="caution">
    <text evidence="2">The sequence shown here is derived from an EMBL/GenBank/DDBJ whole genome shotgun (WGS) entry which is preliminary data.</text>
</comment>
<dbReference type="EMBL" id="NVUU01000005">
    <property type="protein sequence ID" value="PCI95942.1"/>
    <property type="molecule type" value="Genomic_DNA"/>
</dbReference>
<proteinExistence type="predicted"/>
<protein>
    <submittedName>
        <fullName evidence="2">Uncharacterized protein</fullName>
    </submittedName>
</protein>
<feature type="transmembrane region" description="Helical" evidence="1">
    <location>
        <begin position="5"/>
        <end position="25"/>
    </location>
</feature>
<evidence type="ECO:0000313" key="2">
    <source>
        <dbReference type="EMBL" id="PCI95942.1"/>
    </source>
</evidence>
<evidence type="ECO:0000313" key="3">
    <source>
        <dbReference type="Proteomes" id="UP000217838"/>
    </source>
</evidence>